<dbReference type="GO" id="GO:0042242">
    <property type="term" value="F:cobyrinic acid a,c-diamide synthase activity"/>
    <property type="evidence" value="ECO:0007669"/>
    <property type="project" value="InterPro"/>
</dbReference>
<dbReference type="EMBL" id="LZFO01000050">
    <property type="protein sequence ID" value="OFI00007.1"/>
    <property type="molecule type" value="Genomic_DNA"/>
</dbReference>
<comment type="function">
    <text evidence="2">The lipid II isoglutaminyl synthase complex catalyzes the formation of alpha-D-isoglutamine in the cell wall lipid II stem peptide. The GatD subunit catalyzes the hydrolysis of glutamine to glutamate and ammonia. The resulting ammonia molecule is channeled to the active site of MurT.</text>
</comment>
<gene>
    <name evidence="4" type="primary">cobQ_2</name>
    <name evidence="2" type="synonym">gatD</name>
    <name evidence="4" type="ORF">CLOACE_21980</name>
</gene>
<accession>A0A1E8EWB5</accession>
<comment type="caution">
    <text evidence="4">The sequence shown here is derived from an EMBL/GenBank/DDBJ whole genome shotgun (WGS) entry which is preliminary data.</text>
</comment>
<dbReference type="GO" id="GO:0004359">
    <property type="term" value="F:glutaminase activity"/>
    <property type="evidence" value="ECO:0007669"/>
    <property type="project" value="UniProtKB-UniRule"/>
</dbReference>
<evidence type="ECO:0000313" key="5">
    <source>
        <dbReference type="Proteomes" id="UP000175744"/>
    </source>
</evidence>
<comment type="pathway">
    <text evidence="2">Cell wall biogenesis; peptidoglycan biosynthesis.</text>
</comment>
<dbReference type="GO" id="GO:0009236">
    <property type="term" value="P:cobalamin biosynthetic process"/>
    <property type="evidence" value="ECO:0007669"/>
    <property type="project" value="InterPro"/>
</dbReference>
<dbReference type="HAMAP" id="MF_02213">
    <property type="entry name" value="Lipid_II_synth_GatD"/>
    <property type="match status" value="1"/>
</dbReference>
<keyword evidence="1 2" id="KW-0315">Glutamine amidotransferase</keyword>
<evidence type="ECO:0000256" key="2">
    <source>
        <dbReference type="HAMAP-Rule" id="MF_02213"/>
    </source>
</evidence>
<comment type="subunit">
    <text evidence="2">Forms a heterodimer with MurT.</text>
</comment>
<proteinExistence type="inferred from homology"/>
<feature type="domain" description="CobB/CobQ-like glutamine amidotransferase" evidence="3">
    <location>
        <begin position="19"/>
        <end position="213"/>
    </location>
</feature>
<dbReference type="GO" id="GO:0071555">
    <property type="term" value="P:cell wall organization"/>
    <property type="evidence" value="ECO:0007669"/>
    <property type="project" value="UniProtKB-KW"/>
</dbReference>
<dbReference type="EC" id="3.5.1.2" evidence="2"/>
<dbReference type="PANTHER" id="PTHR43873">
    <property type="entry name" value="COBYRINATE A,C-DIAMIDE SYNTHASE"/>
    <property type="match status" value="1"/>
</dbReference>
<comment type="catalytic activity">
    <reaction evidence="2">
        <text>beta-D-GlcNAc-(1-&gt;4)-Mur2Ac(oyl-L-Ala-gamma-D-Glu-L-Lys-D-Ala-D-Ala)-di-trans,octa-cis-undecaprenyl diphosphate + L-glutamine + ATP + H2O = beta-D-GlcNAc-(1-&gt;4)-Mur2Ac(oyl-L-Ala-D-isoglutaminyl-L-Lys-D-Ala-D-Ala)-di-trans,octa-cis-undecaprenyl diphosphate + L-glutamate + ADP + phosphate + H(+)</text>
        <dbReference type="Rhea" id="RHEA:57928"/>
        <dbReference type="ChEBI" id="CHEBI:15377"/>
        <dbReference type="ChEBI" id="CHEBI:15378"/>
        <dbReference type="ChEBI" id="CHEBI:29985"/>
        <dbReference type="ChEBI" id="CHEBI:30616"/>
        <dbReference type="ChEBI" id="CHEBI:43474"/>
        <dbReference type="ChEBI" id="CHEBI:58359"/>
        <dbReference type="ChEBI" id="CHEBI:60033"/>
        <dbReference type="ChEBI" id="CHEBI:62233"/>
        <dbReference type="ChEBI" id="CHEBI:456216"/>
        <dbReference type="EC" id="6.3.5.13"/>
    </reaction>
</comment>
<dbReference type="PROSITE" id="PS51274">
    <property type="entry name" value="GATASE_COBBQ"/>
    <property type="match status" value="1"/>
</dbReference>
<dbReference type="EC" id="6.3.5.13" evidence="2"/>
<dbReference type="UniPathway" id="UPA00219"/>
<dbReference type="SUPFAM" id="SSF52317">
    <property type="entry name" value="Class I glutamine amidotransferase-like"/>
    <property type="match status" value="1"/>
</dbReference>
<keyword evidence="2" id="KW-0133">Cell shape</keyword>
<reference evidence="4 5" key="1">
    <citation type="submission" date="2016-06" db="EMBL/GenBank/DDBJ databases">
        <title>Genome sequence of Clostridium acetireducens DSM 10703.</title>
        <authorList>
            <person name="Poehlein A."/>
            <person name="Fluechter S."/>
            <person name="Duerre P."/>
            <person name="Daniel R."/>
        </authorList>
    </citation>
    <scope>NUCLEOTIDE SEQUENCE [LARGE SCALE GENOMIC DNA]</scope>
    <source>
        <strain evidence="4 5">DSM 10703</strain>
    </source>
</reference>
<dbReference type="CDD" id="cd01750">
    <property type="entry name" value="GATase1_CobQ"/>
    <property type="match status" value="1"/>
</dbReference>
<evidence type="ECO:0000259" key="3">
    <source>
        <dbReference type="Pfam" id="PF07685"/>
    </source>
</evidence>
<keyword evidence="2" id="KW-0961">Cell wall biogenesis/degradation</keyword>
<feature type="binding site" evidence="2">
    <location>
        <position position="143"/>
    </location>
    <ligand>
        <name>substrate</name>
    </ligand>
</feature>
<feature type="active site" description="Nucleophile" evidence="2">
    <location>
        <position position="109"/>
    </location>
</feature>
<sequence>MDILKNFGNKKDVNLMELNICHLYPDLLNVYGDVGNILILKYRAEQRKIKVNIHNVSLKDKFDTTKYDIVFFGGGQDYEQSIVSKDLLGNKKYAIKEYIESNKVFLAICGGYQLLGQYYTTPEGEKLEGLKILDIYTKSGNTRFIGNTVIYNEDLNQTYVGFENHSGRTYIGNLKPLGKVIAGYGNNGEDGYEGCIYKNTFCTYFHGSLLSKNPELADRLLTLALNNKYGEISLEPLDDTLEIKAKEFIINRETKK</sequence>
<name>A0A1E8EWB5_9CLOT</name>
<dbReference type="Pfam" id="PF07685">
    <property type="entry name" value="GATase_3"/>
    <property type="match status" value="1"/>
</dbReference>
<keyword evidence="2" id="KW-0436">Ligase</keyword>
<dbReference type="Gene3D" id="3.40.50.880">
    <property type="match status" value="1"/>
</dbReference>
<keyword evidence="2" id="KW-0378">Hydrolase</keyword>
<comment type="catalytic activity">
    <reaction evidence="2">
        <text>L-glutamine + H2O = L-glutamate + NH4(+)</text>
        <dbReference type="Rhea" id="RHEA:15889"/>
        <dbReference type="ChEBI" id="CHEBI:15377"/>
        <dbReference type="ChEBI" id="CHEBI:28938"/>
        <dbReference type="ChEBI" id="CHEBI:29985"/>
        <dbReference type="ChEBI" id="CHEBI:58359"/>
        <dbReference type="EC" id="3.5.1.2"/>
    </reaction>
</comment>
<feature type="active site" evidence="2">
    <location>
        <position position="206"/>
    </location>
</feature>
<dbReference type="PANTHER" id="PTHR43873:SF2">
    <property type="entry name" value="COBYRIC ACID SYNTHASE"/>
    <property type="match status" value="1"/>
</dbReference>
<dbReference type="InterPro" id="IPR033949">
    <property type="entry name" value="CobQ_GATase1"/>
</dbReference>
<dbReference type="InterPro" id="IPR043702">
    <property type="entry name" value="Lipid_II_synth_GatD"/>
</dbReference>
<dbReference type="InterPro" id="IPR011698">
    <property type="entry name" value="GATase_3"/>
</dbReference>
<dbReference type="Proteomes" id="UP000175744">
    <property type="component" value="Unassembled WGS sequence"/>
</dbReference>
<dbReference type="GO" id="GO:0009252">
    <property type="term" value="P:peptidoglycan biosynthetic process"/>
    <property type="evidence" value="ECO:0007669"/>
    <property type="project" value="UniProtKB-UniRule"/>
</dbReference>
<keyword evidence="2" id="KW-0573">Peptidoglycan synthesis</keyword>
<dbReference type="InterPro" id="IPR004484">
    <property type="entry name" value="CbiA/CobB_synth"/>
</dbReference>
<dbReference type="AlphaFoldDB" id="A0A1E8EWB5"/>
<dbReference type="GO" id="GO:0140282">
    <property type="term" value="F:carbon-nitrogen ligase activity on lipid II"/>
    <property type="evidence" value="ECO:0007669"/>
    <property type="project" value="UniProtKB-UniRule"/>
</dbReference>
<dbReference type="STRING" id="1121290.CLAOCE_21980"/>
<evidence type="ECO:0000313" key="4">
    <source>
        <dbReference type="EMBL" id="OFI00007.1"/>
    </source>
</evidence>
<organism evidence="4 5">
    <name type="scientific">Clostridium acetireducens DSM 10703</name>
    <dbReference type="NCBI Taxonomy" id="1121290"/>
    <lineage>
        <taxon>Bacteria</taxon>
        <taxon>Bacillati</taxon>
        <taxon>Bacillota</taxon>
        <taxon>Clostridia</taxon>
        <taxon>Eubacteriales</taxon>
        <taxon>Clostridiaceae</taxon>
        <taxon>Clostridium</taxon>
    </lineage>
</organism>
<evidence type="ECO:0000256" key="1">
    <source>
        <dbReference type="ARBA" id="ARBA00022962"/>
    </source>
</evidence>
<dbReference type="InterPro" id="IPR029062">
    <property type="entry name" value="Class_I_gatase-like"/>
</dbReference>
<comment type="similarity">
    <text evidence="2">Belongs to the CobB/CobQ family. GatD subfamily.</text>
</comment>
<protein>
    <recommendedName>
        <fullName evidence="2">Lipid II isoglutaminyl synthase (glutamine-hydrolyzing) subunit GatD</fullName>
        <ecNumber evidence="2">6.3.5.13</ecNumber>
    </recommendedName>
    <alternativeName>
        <fullName evidence="2">Lipid II isoglutaminyl synthase glutaminase subunit</fullName>
        <ecNumber evidence="2">3.5.1.2</ecNumber>
    </alternativeName>
</protein>
<dbReference type="PATRIC" id="fig|1121290.3.peg.2214"/>
<dbReference type="GO" id="GO:0008360">
    <property type="term" value="P:regulation of cell shape"/>
    <property type="evidence" value="ECO:0007669"/>
    <property type="project" value="UniProtKB-KW"/>
</dbReference>
<keyword evidence="5" id="KW-1185">Reference proteome</keyword>